<reference evidence="2 3" key="1">
    <citation type="submission" date="2016-11" db="EMBL/GenBank/DDBJ databases">
        <authorList>
            <person name="Jaros S."/>
            <person name="Januszkiewicz K."/>
            <person name="Wedrychowicz H."/>
        </authorList>
    </citation>
    <scope>NUCLEOTIDE SEQUENCE [LARGE SCALE GENOMIC DNA]</scope>
    <source>
        <strain evidence="2 3">DSM 16917</strain>
    </source>
</reference>
<proteinExistence type="predicted"/>
<evidence type="ECO:0000256" key="1">
    <source>
        <dbReference type="SAM" id="MobiDB-lite"/>
    </source>
</evidence>
<dbReference type="EMBL" id="FQXG01000006">
    <property type="protein sequence ID" value="SHI01498.1"/>
    <property type="molecule type" value="Genomic_DNA"/>
</dbReference>
<feature type="compositionally biased region" description="Basic and acidic residues" evidence="1">
    <location>
        <begin position="57"/>
        <end position="66"/>
    </location>
</feature>
<dbReference type="STRING" id="299255.SAMN02745129_3567"/>
<evidence type="ECO:0000313" key="2">
    <source>
        <dbReference type="EMBL" id="SHI01498.1"/>
    </source>
</evidence>
<accession>A0A1M5XPN5</accession>
<organism evidence="2 3">
    <name type="scientific">Ferrimonas marina</name>
    <dbReference type="NCBI Taxonomy" id="299255"/>
    <lineage>
        <taxon>Bacteria</taxon>
        <taxon>Pseudomonadati</taxon>
        <taxon>Pseudomonadota</taxon>
        <taxon>Gammaproteobacteria</taxon>
        <taxon>Alteromonadales</taxon>
        <taxon>Ferrimonadaceae</taxon>
        <taxon>Ferrimonas</taxon>
    </lineage>
</organism>
<dbReference type="Proteomes" id="UP000184268">
    <property type="component" value="Unassembled WGS sequence"/>
</dbReference>
<keyword evidence="2" id="KW-0675">Receptor</keyword>
<dbReference type="AlphaFoldDB" id="A0A1M5XPN5"/>
<name>A0A1M5XPN5_9GAMM</name>
<evidence type="ECO:0000313" key="3">
    <source>
        <dbReference type="Proteomes" id="UP000184268"/>
    </source>
</evidence>
<protein>
    <submittedName>
        <fullName evidence="2">Fused signal recognition particle receptor</fullName>
    </submittedName>
</protein>
<gene>
    <name evidence="2" type="ORF">SAMN02745129_3567</name>
</gene>
<sequence>MAKGLFSWFRRNEPKPEQTEQTASEDASELKDSEAQPQPETVSSEVQSAPPQAEQAEAARLEAERVAAEQAEAARLEAERVAAEQA</sequence>
<keyword evidence="3" id="KW-1185">Reference proteome</keyword>
<feature type="non-terminal residue" evidence="2">
    <location>
        <position position="86"/>
    </location>
</feature>
<feature type="region of interest" description="Disordered" evidence="1">
    <location>
        <begin position="1"/>
        <end position="66"/>
    </location>
</feature>
<feature type="compositionally biased region" description="Polar residues" evidence="1">
    <location>
        <begin position="35"/>
        <end position="47"/>
    </location>
</feature>